<keyword evidence="2" id="KW-1185">Reference proteome</keyword>
<dbReference type="Proteomes" id="UP000789702">
    <property type="component" value="Unassembled WGS sequence"/>
</dbReference>
<name>A0ACA9M006_9GLOM</name>
<evidence type="ECO:0000313" key="2">
    <source>
        <dbReference type="Proteomes" id="UP000789702"/>
    </source>
</evidence>
<dbReference type="EMBL" id="CAJVPU010006137">
    <property type="protein sequence ID" value="CAG8557278.1"/>
    <property type="molecule type" value="Genomic_DNA"/>
</dbReference>
<sequence length="52" mass="5760">PAGTSKSYIIHLLIEDFKKIGRNYLLMAPTRIVIQNIGGLIIHSALRIASNK</sequence>
<gene>
    <name evidence="1" type="ORF">DHETER_LOCUS5490</name>
</gene>
<feature type="non-terminal residue" evidence="1">
    <location>
        <position position="1"/>
    </location>
</feature>
<accession>A0ACA9M006</accession>
<protein>
    <submittedName>
        <fullName evidence="1">11805_t:CDS:1</fullName>
    </submittedName>
</protein>
<comment type="caution">
    <text evidence="1">The sequence shown here is derived from an EMBL/GenBank/DDBJ whole genome shotgun (WGS) entry which is preliminary data.</text>
</comment>
<organism evidence="1 2">
    <name type="scientific">Dentiscutata heterogama</name>
    <dbReference type="NCBI Taxonomy" id="1316150"/>
    <lineage>
        <taxon>Eukaryota</taxon>
        <taxon>Fungi</taxon>
        <taxon>Fungi incertae sedis</taxon>
        <taxon>Mucoromycota</taxon>
        <taxon>Glomeromycotina</taxon>
        <taxon>Glomeromycetes</taxon>
        <taxon>Diversisporales</taxon>
        <taxon>Gigasporaceae</taxon>
        <taxon>Dentiscutata</taxon>
    </lineage>
</organism>
<reference evidence="1" key="1">
    <citation type="submission" date="2021-06" db="EMBL/GenBank/DDBJ databases">
        <authorList>
            <person name="Kallberg Y."/>
            <person name="Tangrot J."/>
            <person name="Rosling A."/>
        </authorList>
    </citation>
    <scope>NUCLEOTIDE SEQUENCE</scope>
    <source>
        <strain evidence="1">IL203A</strain>
    </source>
</reference>
<evidence type="ECO:0000313" key="1">
    <source>
        <dbReference type="EMBL" id="CAG8557278.1"/>
    </source>
</evidence>
<proteinExistence type="predicted"/>